<dbReference type="FunFam" id="3.40.30.10:FF:000404">
    <property type="entry name" value="WGS project CABT00000000 data, contig 2.14"/>
    <property type="match status" value="1"/>
</dbReference>
<evidence type="ECO:0000313" key="2">
    <source>
        <dbReference type="EMBL" id="KAF2867586.1"/>
    </source>
</evidence>
<accession>A0A7C8I2H9</accession>
<evidence type="ECO:0000256" key="1">
    <source>
        <dbReference type="SAM" id="MobiDB-lite"/>
    </source>
</evidence>
<dbReference type="PANTHER" id="PTHR28630">
    <property type="match status" value="1"/>
</dbReference>
<protein>
    <submittedName>
        <fullName evidence="2">AhpC/TSA antioxidant enzyme-domain-containing protein</fullName>
    </submittedName>
</protein>
<feature type="region of interest" description="Disordered" evidence="1">
    <location>
        <begin position="1"/>
        <end position="52"/>
    </location>
</feature>
<evidence type="ECO:0000313" key="3">
    <source>
        <dbReference type="Proteomes" id="UP000481861"/>
    </source>
</evidence>
<gene>
    <name evidence="2" type="ORF">BDV95DRAFT_597807</name>
</gene>
<dbReference type="Proteomes" id="UP000481861">
    <property type="component" value="Unassembled WGS sequence"/>
</dbReference>
<organism evidence="2 3">
    <name type="scientific">Massariosphaeria phaeospora</name>
    <dbReference type="NCBI Taxonomy" id="100035"/>
    <lineage>
        <taxon>Eukaryota</taxon>
        <taxon>Fungi</taxon>
        <taxon>Dikarya</taxon>
        <taxon>Ascomycota</taxon>
        <taxon>Pezizomycotina</taxon>
        <taxon>Dothideomycetes</taxon>
        <taxon>Pleosporomycetidae</taxon>
        <taxon>Pleosporales</taxon>
        <taxon>Pleosporales incertae sedis</taxon>
        <taxon>Massariosphaeria</taxon>
    </lineage>
</organism>
<dbReference type="InterPro" id="IPR032801">
    <property type="entry name" value="PXL2A/B/C"/>
</dbReference>
<dbReference type="Pfam" id="PF13911">
    <property type="entry name" value="AhpC-TSA_2"/>
    <property type="match status" value="1"/>
</dbReference>
<dbReference type="OrthoDB" id="40334at2759"/>
<feature type="compositionally biased region" description="Basic and acidic residues" evidence="1">
    <location>
        <begin position="324"/>
        <end position="335"/>
    </location>
</feature>
<reference evidence="2 3" key="1">
    <citation type="submission" date="2020-01" db="EMBL/GenBank/DDBJ databases">
        <authorList>
            <consortium name="DOE Joint Genome Institute"/>
            <person name="Haridas S."/>
            <person name="Albert R."/>
            <person name="Binder M."/>
            <person name="Bloem J."/>
            <person name="Labutti K."/>
            <person name="Salamov A."/>
            <person name="Andreopoulos B."/>
            <person name="Baker S.E."/>
            <person name="Barry K."/>
            <person name="Bills G."/>
            <person name="Bluhm B.H."/>
            <person name="Cannon C."/>
            <person name="Castanera R."/>
            <person name="Culley D.E."/>
            <person name="Daum C."/>
            <person name="Ezra D."/>
            <person name="Gonzalez J.B."/>
            <person name="Henrissat B."/>
            <person name="Kuo A."/>
            <person name="Liang C."/>
            <person name="Lipzen A."/>
            <person name="Lutzoni F."/>
            <person name="Magnuson J."/>
            <person name="Mondo S."/>
            <person name="Nolan M."/>
            <person name="Ohm R."/>
            <person name="Pangilinan J."/>
            <person name="Park H.-J.H."/>
            <person name="Ramirez L."/>
            <person name="Alfaro M."/>
            <person name="Sun H."/>
            <person name="Tritt A."/>
            <person name="Yoshinaga Y."/>
            <person name="Zwiers L.-H.L."/>
            <person name="Turgeon B.G."/>
            <person name="Goodwin S.B."/>
            <person name="Spatafora J.W."/>
            <person name="Crous P.W."/>
            <person name="Grigoriev I.V."/>
        </authorList>
    </citation>
    <scope>NUCLEOTIDE SEQUENCE [LARGE SCALE GENOMIC DNA]</scope>
    <source>
        <strain evidence="2 3">CBS 611.86</strain>
    </source>
</reference>
<comment type="caution">
    <text evidence="2">The sequence shown here is derived from an EMBL/GenBank/DDBJ whole genome shotgun (WGS) entry which is preliminary data.</text>
</comment>
<feature type="compositionally biased region" description="Polar residues" evidence="1">
    <location>
        <begin position="32"/>
        <end position="52"/>
    </location>
</feature>
<dbReference type="EMBL" id="JAADJZ010000022">
    <property type="protein sequence ID" value="KAF2867586.1"/>
    <property type="molecule type" value="Genomic_DNA"/>
</dbReference>
<keyword evidence="3" id="KW-1185">Reference proteome</keyword>
<dbReference type="PANTHER" id="PTHR28630:SF3">
    <property type="entry name" value="PEROXIREDOXIN-LIKE 2C"/>
    <property type="match status" value="1"/>
</dbReference>
<name>A0A7C8I2H9_9PLEO</name>
<feature type="region of interest" description="Disordered" evidence="1">
    <location>
        <begin position="298"/>
        <end position="349"/>
    </location>
</feature>
<dbReference type="AlphaFoldDB" id="A0A7C8I2H9"/>
<sequence length="349" mass="38259">MAIDAAPLAVPSNGKPAEPTPAPVLSDPAPQPSTVQTTIKEPTPRTSLNEAYPKQSISADTMGTADPPFSPSSTTPVLEKEELDFAGNVDVNDDIPSEKDLTKVGDLLILDAKGQSRPFKDLYQGAGVAPRQLIIFIRHFFCGNCQEYLRTLSSSITPESLLALPTPAFITVIGCGKPELIPMYAEATNCPFQIYADPTRKLYDYLHMTRTFDLGSKPGYIHSNLLITSVQSIIQGLKTGNKALKGGDFKQVGGEFLFENGQCVRVHRMRNTRDHLEVEQVRVLLGLDGVKPPLRKRWSHSIKHMKEGRTRSSSWGRVRSKSRGAKEQEVGKTPEDAQDPGKLVGRPTI</sequence>
<proteinExistence type="predicted"/>
<dbReference type="CDD" id="cd02970">
    <property type="entry name" value="PRX_like2"/>
    <property type="match status" value="1"/>
</dbReference>